<proteinExistence type="inferred from homology"/>
<dbReference type="Proteomes" id="UP000199034">
    <property type="component" value="Unassembled WGS sequence"/>
</dbReference>
<dbReference type="PROSITE" id="PS50111">
    <property type="entry name" value="CHEMOTAXIS_TRANSDUC_2"/>
    <property type="match status" value="1"/>
</dbReference>
<evidence type="ECO:0000256" key="4">
    <source>
        <dbReference type="ARBA" id="ARBA00029447"/>
    </source>
</evidence>
<dbReference type="InterPro" id="IPR003660">
    <property type="entry name" value="HAMP_dom"/>
</dbReference>
<gene>
    <name evidence="6" type="ORF">SAMN05421872_10261</name>
</gene>
<sequence length="540" mass="55624">MTTTPATAHSARRWWTDRGIRTKVLVPAVLAAVVALVVGLVGLNSLSSSAATSQSIYANNLKAIKVLGQISVTRKSISLSIRDILLVGNGPDRQATLDEYAELQDTFRAQLDEYEATGVTGANAQRLDAIREQFDQYLAAIDEKATPFVRSGDMAGWLTMNNADLSPIAEGISSLLGEIADDEDAQAADAAADAQSSYEAQRRLAIILLAVGLLAAVGFALLVARGVTASINKLQVALRALAGGDLTVDAGVSSRDEVGRMAADLETARESLHVSLSAMGDNTVVLASAAEEMSAVSAQLGASASESSSQATLVSAAAEEVSTNVQTVAAGSEQMGASIREIAQNASDAARVATQAVVTAEETTATVAKLGESSAEIGSVVKAITSIAEQTNLLALNATIEAARAGEAGKGFAVVANEVKELAVETARATEDIAKRVEAIQADTGGAVTAIGEITEIISRISDYQNTIAAAVEEQTATTNEISRNVAEAATGATEIARNVGSVSEAADQTTEAAGNTTAAAGDLTRMATEMRDLVGRFRL</sequence>
<dbReference type="SMART" id="SM00304">
    <property type="entry name" value="HAMP"/>
    <property type="match status" value="2"/>
</dbReference>
<keyword evidence="3" id="KW-0807">Transducer</keyword>
<feature type="transmembrane region" description="Helical" evidence="5">
    <location>
        <begin position="204"/>
        <end position="224"/>
    </location>
</feature>
<dbReference type="GO" id="GO:0007165">
    <property type="term" value="P:signal transduction"/>
    <property type="evidence" value="ECO:0007669"/>
    <property type="project" value="UniProtKB-KW"/>
</dbReference>
<dbReference type="PANTHER" id="PTHR32089:SF112">
    <property type="entry name" value="LYSOZYME-LIKE PROTEIN-RELATED"/>
    <property type="match status" value="1"/>
</dbReference>
<name>A0A1G6KZP5_9ACTN</name>
<reference evidence="7" key="1">
    <citation type="submission" date="2016-10" db="EMBL/GenBank/DDBJ databases">
        <authorList>
            <person name="Varghese N."/>
            <person name="Submissions S."/>
        </authorList>
    </citation>
    <scope>NUCLEOTIDE SEQUENCE [LARGE SCALE GENOMIC DNA]</scope>
    <source>
        <strain evidence="7">CGMCC 4.6858</strain>
    </source>
</reference>
<dbReference type="GO" id="GO:0016020">
    <property type="term" value="C:membrane"/>
    <property type="evidence" value="ECO:0007669"/>
    <property type="project" value="InterPro"/>
</dbReference>
<dbReference type="STRING" id="1045774.SAMN05421872_10261"/>
<dbReference type="SUPFAM" id="SSF58104">
    <property type="entry name" value="Methyl-accepting chemotaxis protein (MCP) signaling domain"/>
    <property type="match status" value="1"/>
</dbReference>
<evidence type="ECO:0000256" key="1">
    <source>
        <dbReference type="ARBA" id="ARBA00022692"/>
    </source>
</evidence>
<dbReference type="InterPro" id="IPR004089">
    <property type="entry name" value="MCPsignal_dom"/>
</dbReference>
<evidence type="ECO:0000313" key="6">
    <source>
        <dbReference type="EMBL" id="SDC36397.1"/>
    </source>
</evidence>
<evidence type="ECO:0000313" key="7">
    <source>
        <dbReference type="Proteomes" id="UP000199034"/>
    </source>
</evidence>
<organism evidence="6 7">
    <name type="scientific">Nocardioides lianchengensis</name>
    <dbReference type="NCBI Taxonomy" id="1045774"/>
    <lineage>
        <taxon>Bacteria</taxon>
        <taxon>Bacillati</taxon>
        <taxon>Actinomycetota</taxon>
        <taxon>Actinomycetes</taxon>
        <taxon>Propionibacteriales</taxon>
        <taxon>Nocardioidaceae</taxon>
        <taxon>Nocardioides</taxon>
    </lineage>
</organism>
<dbReference type="RefSeq" id="WP_090850991.1">
    <property type="nucleotide sequence ID" value="NZ_FMZM01000002.1"/>
</dbReference>
<dbReference type="Gene3D" id="1.10.287.950">
    <property type="entry name" value="Methyl-accepting chemotaxis protein"/>
    <property type="match status" value="1"/>
</dbReference>
<keyword evidence="1 5" id="KW-0812">Transmembrane</keyword>
<dbReference type="PANTHER" id="PTHR32089">
    <property type="entry name" value="METHYL-ACCEPTING CHEMOTAXIS PROTEIN MCPB"/>
    <property type="match status" value="1"/>
</dbReference>
<accession>A0A1G6KZP5</accession>
<evidence type="ECO:0000256" key="2">
    <source>
        <dbReference type="ARBA" id="ARBA00022989"/>
    </source>
</evidence>
<dbReference type="AlphaFoldDB" id="A0A1G6KZP5"/>
<dbReference type="OrthoDB" id="1115140at2"/>
<dbReference type="Pfam" id="PF00015">
    <property type="entry name" value="MCPsignal"/>
    <property type="match status" value="1"/>
</dbReference>
<dbReference type="Pfam" id="PF12729">
    <property type="entry name" value="4HB_MCP_1"/>
    <property type="match status" value="1"/>
</dbReference>
<dbReference type="Pfam" id="PF00672">
    <property type="entry name" value="HAMP"/>
    <property type="match status" value="1"/>
</dbReference>
<dbReference type="CDD" id="cd06225">
    <property type="entry name" value="HAMP"/>
    <property type="match status" value="1"/>
</dbReference>
<dbReference type="PROSITE" id="PS50885">
    <property type="entry name" value="HAMP"/>
    <property type="match status" value="1"/>
</dbReference>
<dbReference type="EMBL" id="FMZM01000002">
    <property type="protein sequence ID" value="SDC36397.1"/>
    <property type="molecule type" value="Genomic_DNA"/>
</dbReference>
<keyword evidence="5" id="KW-0472">Membrane</keyword>
<keyword evidence="2 5" id="KW-1133">Transmembrane helix</keyword>
<feature type="transmembrane region" description="Helical" evidence="5">
    <location>
        <begin position="24"/>
        <end position="43"/>
    </location>
</feature>
<evidence type="ECO:0000256" key="5">
    <source>
        <dbReference type="SAM" id="Phobius"/>
    </source>
</evidence>
<keyword evidence="7" id="KW-1185">Reference proteome</keyword>
<comment type="similarity">
    <text evidence="4">Belongs to the methyl-accepting chemotaxis (MCP) protein family.</text>
</comment>
<dbReference type="SMART" id="SM00283">
    <property type="entry name" value="MA"/>
    <property type="match status" value="1"/>
</dbReference>
<protein>
    <submittedName>
        <fullName evidence="6">Methyl-accepting chemotaxis protein</fullName>
    </submittedName>
</protein>
<dbReference type="InterPro" id="IPR024478">
    <property type="entry name" value="HlyB_4HB_MCP"/>
</dbReference>
<evidence type="ECO:0000256" key="3">
    <source>
        <dbReference type="ARBA" id="ARBA00023224"/>
    </source>
</evidence>